<evidence type="ECO:0000256" key="1">
    <source>
        <dbReference type="SAM" id="MobiDB-lite"/>
    </source>
</evidence>
<organism evidence="2 3">
    <name type="scientific">Musa balbisiana</name>
    <name type="common">Banana</name>
    <dbReference type="NCBI Taxonomy" id="52838"/>
    <lineage>
        <taxon>Eukaryota</taxon>
        <taxon>Viridiplantae</taxon>
        <taxon>Streptophyta</taxon>
        <taxon>Embryophyta</taxon>
        <taxon>Tracheophyta</taxon>
        <taxon>Spermatophyta</taxon>
        <taxon>Magnoliopsida</taxon>
        <taxon>Liliopsida</taxon>
        <taxon>Zingiberales</taxon>
        <taxon>Musaceae</taxon>
        <taxon>Musa</taxon>
    </lineage>
</organism>
<dbReference type="EMBL" id="PYDT01000005">
    <property type="protein sequence ID" value="THU61555.1"/>
    <property type="molecule type" value="Genomic_DNA"/>
</dbReference>
<dbReference type="AlphaFoldDB" id="A0A4S8JIG6"/>
<accession>A0A4S8JIG6</accession>
<evidence type="ECO:0000313" key="2">
    <source>
        <dbReference type="EMBL" id="THU61555.1"/>
    </source>
</evidence>
<comment type="caution">
    <text evidence="2">The sequence shown here is derived from an EMBL/GenBank/DDBJ whole genome shotgun (WGS) entry which is preliminary data.</text>
</comment>
<sequence>MNLLPSEEYTTKWPMSAIDVFFVLDSAEASLLIHEILFLPKAAIFRHFLAISREGPPTSDPVTSKDRTYSRNTASQGSEIGPSPENPNSSSDSLRSSWNILALRNAKGTVNLLPSDKKADAEGMVKCSKWSCGEGAREDTALAGTWHMVDDLYHHILFLLLQESFWYTEKGKAAVIHQPYHDRNDGKMVEVFLPRINVTSIIDHPLMQ</sequence>
<name>A0A4S8JIG6_MUSBA</name>
<gene>
    <name evidence="2" type="ORF">C4D60_Mb07t24550</name>
</gene>
<keyword evidence="3" id="KW-1185">Reference proteome</keyword>
<evidence type="ECO:0000313" key="3">
    <source>
        <dbReference type="Proteomes" id="UP000317650"/>
    </source>
</evidence>
<dbReference type="Proteomes" id="UP000317650">
    <property type="component" value="Chromosome 7"/>
</dbReference>
<feature type="region of interest" description="Disordered" evidence="1">
    <location>
        <begin position="56"/>
        <end position="94"/>
    </location>
</feature>
<reference evidence="2 3" key="1">
    <citation type="journal article" date="2019" name="Nat. Plants">
        <title>Genome sequencing of Musa balbisiana reveals subgenome evolution and function divergence in polyploid bananas.</title>
        <authorList>
            <person name="Yao X."/>
        </authorList>
    </citation>
    <scope>NUCLEOTIDE SEQUENCE [LARGE SCALE GENOMIC DNA]</scope>
    <source>
        <strain evidence="3">cv. DH-PKW</strain>
        <tissue evidence="2">Leaves</tissue>
    </source>
</reference>
<protein>
    <submittedName>
        <fullName evidence="2">Uncharacterized protein</fullName>
    </submittedName>
</protein>
<feature type="compositionally biased region" description="Low complexity" evidence="1">
    <location>
        <begin position="78"/>
        <end position="94"/>
    </location>
</feature>
<proteinExistence type="predicted"/>